<dbReference type="OrthoDB" id="2680321at2"/>
<evidence type="ECO:0000313" key="1">
    <source>
        <dbReference type="EMBL" id="KEO83899.1"/>
    </source>
</evidence>
<comment type="caution">
    <text evidence="1">The sequence shown here is derived from an EMBL/GenBank/DDBJ whole genome shotgun (WGS) entry which is preliminary data.</text>
</comment>
<dbReference type="STRING" id="1157490.EL26_06845"/>
<dbReference type="AlphaFoldDB" id="A0A074LS06"/>
<name>A0A074LS06_9BACL</name>
<dbReference type="Proteomes" id="UP000027931">
    <property type="component" value="Unassembled WGS sequence"/>
</dbReference>
<accession>A0A074LS06</accession>
<dbReference type="eggNOG" id="ENOG5033GYW">
    <property type="taxonomic scope" value="Bacteria"/>
</dbReference>
<protein>
    <submittedName>
        <fullName evidence="1">Uncharacterized protein</fullName>
    </submittedName>
</protein>
<organism evidence="1 2">
    <name type="scientific">Tumebacillus flagellatus</name>
    <dbReference type="NCBI Taxonomy" id="1157490"/>
    <lineage>
        <taxon>Bacteria</taxon>
        <taxon>Bacillati</taxon>
        <taxon>Bacillota</taxon>
        <taxon>Bacilli</taxon>
        <taxon>Bacillales</taxon>
        <taxon>Alicyclobacillaceae</taxon>
        <taxon>Tumebacillus</taxon>
    </lineage>
</organism>
<dbReference type="RefSeq" id="WP_038085895.1">
    <property type="nucleotide sequence ID" value="NZ_JMIR01000007.1"/>
</dbReference>
<keyword evidence="2" id="KW-1185">Reference proteome</keyword>
<proteinExistence type="predicted"/>
<gene>
    <name evidence="1" type="ORF">EL26_06845</name>
</gene>
<reference evidence="1 2" key="1">
    <citation type="journal article" date="2013" name="Int. J. Syst. Evol. Microbiol.">
        <title>Tumebacillus flagellatus sp. nov., an alpha-amylase/pullulanase-producing bacterium isolated from cassava wastewater.</title>
        <authorList>
            <person name="Wang Q."/>
            <person name="Xie N."/>
            <person name="Qin Y."/>
            <person name="Shen N."/>
            <person name="Zhu J."/>
            <person name="Mi H."/>
            <person name="Huang R."/>
        </authorList>
    </citation>
    <scope>NUCLEOTIDE SEQUENCE [LARGE SCALE GENOMIC DNA]</scope>
    <source>
        <strain evidence="1 2">GST4</strain>
    </source>
</reference>
<dbReference type="EMBL" id="JMIR01000007">
    <property type="protein sequence ID" value="KEO83899.1"/>
    <property type="molecule type" value="Genomic_DNA"/>
</dbReference>
<evidence type="ECO:0000313" key="2">
    <source>
        <dbReference type="Proteomes" id="UP000027931"/>
    </source>
</evidence>
<sequence length="121" mass="12886">MAAGTLQISRRGTRRPVSVVRRIVVFNFTIPKGQSRSTRSFQLRNVINRGEVIVSQSAAGGALVRYQFVNATTGAPVSNAVTVSGNRTVVLPFSLPAGNDRLRITNIGSTTATVEGAVIIF</sequence>